<dbReference type="EMBL" id="LKMD01000101">
    <property type="protein sequence ID" value="PIA99708.1"/>
    <property type="molecule type" value="Genomic_DNA"/>
</dbReference>
<dbReference type="Proteomes" id="UP000230605">
    <property type="component" value="Chromosome 3"/>
</dbReference>
<evidence type="ECO:0000313" key="11">
    <source>
        <dbReference type="EMBL" id="WPA99587.1"/>
    </source>
</evidence>
<evidence type="ECO:0000313" key="13">
    <source>
        <dbReference type="Proteomes" id="UP001302367"/>
    </source>
</evidence>
<gene>
    <name evidence="10" type="ORF">CB0940_02453</name>
    <name evidence="11" type="ORF">RHO25_004205</name>
</gene>
<dbReference type="SUPFAM" id="SSF51695">
    <property type="entry name" value="PLC-like phosphodiesterases"/>
    <property type="match status" value="1"/>
</dbReference>
<dbReference type="Gene3D" id="3.20.20.190">
    <property type="entry name" value="Phosphatidylinositol (PI) phosphodiesterase"/>
    <property type="match status" value="1"/>
</dbReference>
<dbReference type="GO" id="GO:0006071">
    <property type="term" value="P:glycerol metabolic process"/>
    <property type="evidence" value="ECO:0007669"/>
    <property type="project" value="UniProtKB-KW"/>
</dbReference>
<dbReference type="EC" id="3.1.4.46" evidence="2"/>
<dbReference type="PANTHER" id="PTHR43620">
    <property type="entry name" value="GLYCEROPHOSPHORYL DIESTER PHOSPHODIESTERASE"/>
    <property type="match status" value="1"/>
</dbReference>
<comment type="similarity">
    <text evidence="1">Belongs to the glycerophosphoryl diester phosphodiesterase family.</text>
</comment>
<accession>A0A2G5I4M5</accession>
<dbReference type="InterPro" id="IPR017946">
    <property type="entry name" value="PLC-like_Pdiesterase_TIM-brl"/>
</dbReference>
<dbReference type="GO" id="GO:0008889">
    <property type="term" value="F:glycerophosphodiester phosphodiesterase activity"/>
    <property type="evidence" value="ECO:0007669"/>
    <property type="project" value="UniProtKB-EC"/>
</dbReference>
<organism evidence="10 12">
    <name type="scientific">Cercospora beticola</name>
    <name type="common">Sugarbeet leaf spot fungus</name>
    <dbReference type="NCBI Taxonomy" id="122368"/>
    <lineage>
        <taxon>Eukaryota</taxon>
        <taxon>Fungi</taxon>
        <taxon>Dikarya</taxon>
        <taxon>Ascomycota</taxon>
        <taxon>Pezizomycotina</taxon>
        <taxon>Dothideomycetes</taxon>
        <taxon>Dothideomycetidae</taxon>
        <taxon>Mycosphaerellales</taxon>
        <taxon>Mycosphaerellaceae</taxon>
        <taxon>Cercospora</taxon>
    </lineage>
</organism>
<reference evidence="11 13" key="2">
    <citation type="submission" date="2023-09" db="EMBL/GenBank/DDBJ databases">
        <title>Complete-Gapless Cercospora beticola genome.</title>
        <authorList>
            <person name="Wyatt N.A."/>
            <person name="Spanner R.E."/>
            <person name="Bolton M.D."/>
        </authorList>
    </citation>
    <scope>NUCLEOTIDE SEQUENCE [LARGE SCALE GENOMIC DNA]</scope>
    <source>
        <strain evidence="11">Cb09-40</strain>
    </source>
</reference>
<feature type="domain" description="GP-PDE" evidence="9">
    <location>
        <begin position="122"/>
        <end position="444"/>
    </location>
</feature>
<sequence>MPSTLKLAAVTLAVGLAAAAPAPAKRQDDGSWSPGKYEGAGTPYDDGKWSPGKYPGGGSNGGGGSQQPVSPQPYRGHAKGQPEKSLNVQLGPRPWYLVDNMDDGPLKEKLESCSEGPFQTSSFSISHRGAALQFPEHSREGYEAAARMGAGIIECDVSFTSDRELVCRHSNCDLHYTTNILAIPELAAKCSEPFVPFNPETGDLATAKCCTSDITLAEYKTLCAEMESGTFNALNTSQYNGRLGQTPDWRTNLYAADCAEPVSLKEQIALVDSYGLNFTAEAKTPEIDMPFEGNYTQENFVQQIVDTFDEANIDPSRVWLQSFLPADIFYWIDNTPAYGEQAVYLDERADLNATGYEEAVASLPGLAERGVKIIAPSIWQLITADNETQSIIPSTYATAAKDAGLEIITWSFERSGPLEEGGGYYYSSVNNLINNDGDQFEVIDVIAQQVGATKIFSDWPGTSTYYANCFGLE</sequence>
<dbReference type="Pfam" id="PF03009">
    <property type="entry name" value="GDPD"/>
    <property type="match status" value="1"/>
</dbReference>
<keyword evidence="4" id="KW-0319">Glycerol metabolism</keyword>
<dbReference type="OrthoDB" id="1058301at2759"/>
<dbReference type="Proteomes" id="UP001302367">
    <property type="component" value="Chromosome 3"/>
</dbReference>
<feature type="compositionally biased region" description="Gly residues" evidence="7">
    <location>
        <begin position="54"/>
        <end position="65"/>
    </location>
</feature>
<evidence type="ECO:0000256" key="2">
    <source>
        <dbReference type="ARBA" id="ARBA00012247"/>
    </source>
</evidence>
<evidence type="ECO:0000256" key="3">
    <source>
        <dbReference type="ARBA" id="ARBA00022729"/>
    </source>
</evidence>
<keyword evidence="3 8" id="KW-0732">Signal</keyword>
<evidence type="ECO:0000259" key="9">
    <source>
        <dbReference type="PROSITE" id="PS51704"/>
    </source>
</evidence>
<evidence type="ECO:0000256" key="5">
    <source>
        <dbReference type="ARBA" id="ARBA00022801"/>
    </source>
</evidence>
<dbReference type="InterPro" id="IPR030395">
    <property type="entry name" value="GP_PDE_dom"/>
</dbReference>
<evidence type="ECO:0000313" key="10">
    <source>
        <dbReference type="EMBL" id="PIA99708.1"/>
    </source>
</evidence>
<proteinExistence type="inferred from homology"/>
<feature type="signal peptide" evidence="8">
    <location>
        <begin position="1"/>
        <end position="19"/>
    </location>
</feature>
<evidence type="ECO:0000256" key="6">
    <source>
        <dbReference type="ARBA" id="ARBA00047512"/>
    </source>
</evidence>
<comment type="catalytic activity">
    <reaction evidence="6">
        <text>a sn-glycero-3-phosphodiester + H2O = an alcohol + sn-glycerol 3-phosphate + H(+)</text>
        <dbReference type="Rhea" id="RHEA:12969"/>
        <dbReference type="ChEBI" id="CHEBI:15377"/>
        <dbReference type="ChEBI" id="CHEBI:15378"/>
        <dbReference type="ChEBI" id="CHEBI:30879"/>
        <dbReference type="ChEBI" id="CHEBI:57597"/>
        <dbReference type="ChEBI" id="CHEBI:83408"/>
        <dbReference type="EC" id="3.1.4.46"/>
    </reaction>
</comment>
<keyword evidence="13" id="KW-1185">Reference proteome</keyword>
<dbReference type="GO" id="GO:0006629">
    <property type="term" value="P:lipid metabolic process"/>
    <property type="evidence" value="ECO:0007669"/>
    <property type="project" value="InterPro"/>
</dbReference>
<keyword evidence="5" id="KW-0378">Hydrolase</keyword>
<dbReference type="AlphaFoldDB" id="A0A2G5I4M5"/>
<evidence type="ECO:0000313" key="12">
    <source>
        <dbReference type="Proteomes" id="UP000230605"/>
    </source>
</evidence>
<evidence type="ECO:0000256" key="1">
    <source>
        <dbReference type="ARBA" id="ARBA00007277"/>
    </source>
</evidence>
<feature type="chain" id="PRO_5013687025" description="glycerophosphodiester phosphodiesterase" evidence="8">
    <location>
        <begin position="20"/>
        <end position="473"/>
    </location>
</feature>
<reference evidence="10 12" key="1">
    <citation type="submission" date="2015-10" db="EMBL/GenBank/DDBJ databases">
        <title>The cercosporin biosynthetic gene cluster was horizontally transferred to several fungal lineages and shown to be expanded in Cercospora beticola based on microsynteny with recipient genomes.</title>
        <authorList>
            <person name="De Jonge R."/>
            <person name="Ebert M.K."/>
            <person name="Suttle J.C."/>
            <person name="Jurick Ii W.M."/>
            <person name="Secor G.A."/>
            <person name="Thomma B.P."/>
            <person name="Van De Peer Y."/>
            <person name="Bolton M.D."/>
        </authorList>
    </citation>
    <scope>NUCLEOTIDE SEQUENCE [LARGE SCALE GENOMIC DNA]</scope>
    <source>
        <strain evidence="10 12">09-40</strain>
    </source>
</reference>
<dbReference type="EMBL" id="CP134186">
    <property type="protein sequence ID" value="WPA99587.1"/>
    <property type="molecule type" value="Genomic_DNA"/>
</dbReference>
<name>A0A2G5I4M5_CERBT</name>
<protein>
    <recommendedName>
        <fullName evidence="2">glycerophosphodiester phosphodiesterase</fullName>
        <ecNumber evidence="2">3.1.4.46</ecNumber>
    </recommendedName>
</protein>
<dbReference type="PANTHER" id="PTHR43620:SF7">
    <property type="entry name" value="GLYCEROPHOSPHODIESTER PHOSPHODIESTERASE GDPD5-RELATED"/>
    <property type="match status" value="1"/>
</dbReference>
<feature type="region of interest" description="Disordered" evidence="7">
    <location>
        <begin position="18"/>
        <end position="89"/>
    </location>
</feature>
<evidence type="ECO:0000256" key="8">
    <source>
        <dbReference type="SAM" id="SignalP"/>
    </source>
</evidence>
<dbReference type="PROSITE" id="PS51704">
    <property type="entry name" value="GP_PDE"/>
    <property type="match status" value="1"/>
</dbReference>
<evidence type="ECO:0000256" key="4">
    <source>
        <dbReference type="ARBA" id="ARBA00022798"/>
    </source>
</evidence>
<evidence type="ECO:0000256" key="7">
    <source>
        <dbReference type="SAM" id="MobiDB-lite"/>
    </source>
</evidence>